<dbReference type="RefSeq" id="WP_290357099.1">
    <property type="nucleotide sequence ID" value="NZ_JAUHHC010000001.1"/>
</dbReference>
<dbReference type="Proteomes" id="UP001228044">
    <property type="component" value="Unassembled WGS sequence"/>
</dbReference>
<sequence length="394" mass="40291">MRNKNKKLWSLLLAAGLAAGLSACGGGSGGVEVGPSAQPMGTLRAALTDAPSCGYETVHVTVQKLRVHGSATAGENDSGWSELVLNPARRVDLLSLSNGVLEELGQMPLPAGRYNQLRLVLAENGGAGLPANAVTPTGGASVALDTPSGQQSGIKLNAQIDVEAGKVADVVLDFDACKSVVRRGNSGRYNLKPVITVLPRLSDAGARVIGYVDASLANSGTRVSVQQGGVPIKATWPDANGRFVLYPLPAGSYELVLAAGGRATAVMTGVPVVATTPTEVNSTALPITLPSSSERDVTGTLNPATATLRALQTLGTTTVEVAWAPVLADSGAYALRLPIAAPLKLAYVANPVALNFQPEATAAGKYRLEAASNGVLKTADIDVNAAVPPIDFSF</sequence>
<proteinExistence type="predicted"/>
<organism evidence="3 4">
    <name type="scientific">Roseateles violae</name>
    <dbReference type="NCBI Taxonomy" id="3058042"/>
    <lineage>
        <taxon>Bacteria</taxon>
        <taxon>Pseudomonadati</taxon>
        <taxon>Pseudomonadota</taxon>
        <taxon>Betaproteobacteria</taxon>
        <taxon>Burkholderiales</taxon>
        <taxon>Sphaerotilaceae</taxon>
        <taxon>Roseateles</taxon>
    </lineage>
</organism>
<gene>
    <name evidence="3" type="ORF">QWJ38_00640</name>
</gene>
<accession>A0ABT8DK29</accession>
<feature type="signal peptide" evidence="1">
    <location>
        <begin position="1"/>
        <end position="23"/>
    </location>
</feature>
<dbReference type="SUPFAM" id="SSF49452">
    <property type="entry name" value="Starch-binding domain-like"/>
    <property type="match status" value="1"/>
</dbReference>
<feature type="domain" description="DUF4382" evidence="2">
    <location>
        <begin position="41"/>
        <end position="193"/>
    </location>
</feature>
<name>A0ABT8DK29_9BURK</name>
<dbReference type="InterPro" id="IPR025491">
    <property type="entry name" value="DUF4382"/>
</dbReference>
<reference evidence="3 4" key="1">
    <citation type="submission" date="2023-06" db="EMBL/GenBank/DDBJ databases">
        <title>Pelomonas sp. PFR6 16S ribosomal RNA gene Genome sequencing and assembly.</title>
        <authorList>
            <person name="Woo H."/>
        </authorList>
    </citation>
    <scope>NUCLEOTIDE SEQUENCE [LARGE SCALE GENOMIC DNA]</scope>
    <source>
        <strain evidence="3 4">PFR6</strain>
    </source>
</reference>
<dbReference type="PROSITE" id="PS51257">
    <property type="entry name" value="PROKAR_LIPOPROTEIN"/>
    <property type="match status" value="1"/>
</dbReference>
<comment type="caution">
    <text evidence="3">The sequence shown here is derived from an EMBL/GenBank/DDBJ whole genome shotgun (WGS) entry which is preliminary data.</text>
</comment>
<evidence type="ECO:0000313" key="4">
    <source>
        <dbReference type="Proteomes" id="UP001228044"/>
    </source>
</evidence>
<keyword evidence="1" id="KW-0732">Signal</keyword>
<evidence type="ECO:0000313" key="3">
    <source>
        <dbReference type="EMBL" id="MDN3918770.1"/>
    </source>
</evidence>
<dbReference type="EMBL" id="JAUHHC010000001">
    <property type="protein sequence ID" value="MDN3918770.1"/>
    <property type="molecule type" value="Genomic_DNA"/>
</dbReference>
<feature type="chain" id="PRO_5045723210" evidence="1">
    <location>
        <begin position="24"/>
        <end position="394"/>
    </location>
</feature>
<evidence type="ECO:0000259" key="2">
    <source>
        <dbReference type="Pfam" id="PF14321"/>
    </source>
</evidence>
<dbReference type="Pfam" id="PF14321">
    <property type="entry name" value="DUF4382"/>
    <property type="match status" value="1"/>
</dbReference>
<dbReference type="InterPro" id="IPR013784">
    <property type="entry name" value="Carb-bd-like_fold"/>
</dbReference>
<protein>
    <submittedName>
        <fullName evidence="3">DUF4382 domain-containing protein</fullName>
    </submittedName>
</protein>
<keyword evidence="4" id="KW-1185">Reference proteome</keyword>
<evidence type="ECO:0000256" key="1">
    <source>
        <dbReference type="SAM" id="SignalP"/>
    </source>
</evidence>